<name>A0A395I5X4_ASPHC</name>
<feature type="region of interest" description="Disordered" evidence="1">
    <location>
        <begin position="153"/>
        <end position="203"/>
    </location>
</feature>
<sequence length="234" mass="24409">MKAGAQELQVGTVQQRIDTWLRTGFREPSGPGLLFDGGSGPSEVSKNAAPLIEDSIVIGKPAPIHQVQITGTHTDETASFGPQQRNPPSAPEPSTAAAPVATVPGPPKSLNPNTSSATAKQIIHKVCWPSTPPPVLPTAYMGDDGGGDDRINCESSPENPAPIPTPELPETPSTATSVPIAPRTSTIIRPSWETDSLSGPSCSTTARACRPAGEIFAEGKLAWVDALQAELEKR</sequence>
<accession>A0A395I5X4</accession>
<dbReference type="OrthoDB" id="1601230at2759"/>
<dbReference type="VEuPathDB" id="FungiDB:BO97DRAFT_422207"/>
<dbReference type="GeneID" id="37201066"/>
<evidence type="ECO:0000313" key="3">
    <source>
        <dbReference type="Proteomes" id="UP000248961"/>
    </source>
</evidence>
<organism evidence="2 3">
    <name type="scientific">Aspergillus homomorphus (strain CBS 101889)</name>
    <dbReference type="NCBI Taxonomy" id="1450537"/>
    <lineage>
        <taxon>Eukaryota</taxon>
        <taxon>Fungi</taxon>
        <taxon>Dikarya</taxon>
        <taxon>Ascomycota</taxon>
        <taxon>Pezizomycotina</taxon>
        <taxon>Eurotiomycetes</taxon>
        <taxon>Eurotiomycetidae</taxon>
        <taxon>Eurotiales</taxon>
        <taxon>Aspergillaceae</taxon>
        <taxon>Aspergillus</taxon>
        <taxon>Aspergillus subgen. Circumdati</taxon>
    </lineage>
</organism>
<dbReference type="RefSeq" id="XP_025554007.1">
    <property type="nucleotide sequence ID" value="XM_025696777.1"/>
</dbReference>
<dbReference type="Proteomes" id="UP000248961">
    <property type="component" value="Unassembled WGS sequence"/>
</dbReference>
<feature type="compositionally biased region" description="Pro residues" evidence="1">
    <location>
        <begin position="159"/>
        <end position="169"/>
    </location>
</feature>
<feature type="region of interest" description="Disordered" evidence="1">
    <location>
        <begin position="75"/>
        <end position="117"/>
    </location>
</feature>
<protein>
    <submittedName>
        <fullName evidence="2">Uncharacterized protein</fullName>
    </submittedName>
</protein>
<evidence type="ECO:0000256" key="1">
    <source>
        <dbReference type="SAM" id="MobiDB-lite"/>
    </source>
</evidence>
<gene>
    <name evidence="2" type="ORF">BO97DRAFT_422207</name>
</gene>
<proteinExistence type="predicted"/>
<keyword evidence="3" id="KW-1185">Reference proteome</keyword>
<reference evidence="2 3" key="1">
    <citation type="submission" date="2018-02" db="EMBL/GenBank/DDBJ databases">
        <title>The genomes of Aspergillus section Nigri reveals drivers in fungal speciation.</title>
        <authorList>
            <consortium name="DOE Joint Genome Institute"/>
            <person name="Vesth T.C."/>
            <person name="Nybo J."/>
            <person name="Theobald S."/>
            <person name="Brandl J."/>
            <person name="Frisvad J.C."/>
            <person name="Nielsen K.F."/>
            <person name="Lyhne E.K."/>
            <person name="Kogle M.E."/>
            <person name="Kuo A."/>
            <person name="Riley R."/>
            <person name="Clum A."/>
            <person name="Nolan M."/>
            <person name="Lipzen A."/>
            <person name="Salamov A."/>
            <person name="Henrissat B."/>
            <person name="Wiebenga A."/>
            <person name="De vries R.P."/>
            <person name="Grigoriev I.V."/>
            <person name="Mortensen U.H."/>
            <person name="Andersen M.R."/>
            <person name="Baker S.E."/>
        </authorList>
    </citation>
    <scope>NUCLEOTIDE SEQUENCE [LARGE SCALE GENOMIC DNA]</scope>
    <source>
        <strain evidence="2 3">CBS 101889</strain>
    </source>
</reference>
<evidence type="ECO:0000313" key="2">
    <source>
        <dbReference type="EMBL" id="RAL14853.1"/>
    </source>
</evidence>
<feature type="compositionally biased region" description="Low complexity" evidence="1">
    <location>
        <begin position="92"/>
        <end position="103"/>
    </location>
</feature>
<dbReference type="EMBL" id="KZ824273">
    <property type="protein sequence ID" value="RAL14853.1"/>
    <property type="molecule type" value="Genomic_DNA"/>
</dbReference>
<feature type="compositionally biased region" description="Polar residues" evidence="1">
    <location>
        <begin position="171"/>
        <end position="203"/>
    </location>
</feature>
<dbReference type="AlphaFoldDB" id="A0A395I5X4"/>